<proteinExistence type="predicted"/>
<dbReference type="OrthoDB" id="3433125at2759"/>
<organism evidence="1 2">
    <name type="scientific">Penicillium olsonii</name>
    <dbReference type="NCBI Taxonomy" id="99116"/>
    <lineage>
        <taxon>Eukaryota</taxon>
        <taxon>Fungi</taxon>
        <taxon>Dikarya</taxon>
        <taxon>Ascomycota</taxon>
        <taxon>Pezizomycotina</taxon>
        <taxon>Eurotiomycetes</taxon>
        <taxon>Eurotiomycetidae</taxon>
        <taxon>Eurotiales</taxon>
        <taxon>Aspergillaceae</taxon>
        <taxon>Penicillium</taxon>
    </lineage>
</organism>
<dbReference type="AlphaFoldDB" id="A0A9W4HX52"/>
<dbReference type="Proteomes" id="UP001153618">
    <property type="component" value="Unassembled WGS sequence"/>
</dbReference>
<protein>
    <submittedName>
        <fullName evidence="1">Uncharacterized protein</fullName>
    </submittedName>
</protein>
<gene>
    <name evidence="1" type="ORF">POLS_LOCUS6172</name>
</gene>
<name>A0A9W4HX52_PENOL</name>
<evidence type="ECO:0000313" key="2">
    <source>
        <dbReference type="Proteomes" id="UP001153618"/>
    </source>
</evidence>
<sequence length="147" mass="16501">MNKELFQPRGLFCLVMTWNSELADQPSTTLDMTSMVFKSSDAGSDMLSRLRHKFKSSDGKTYGNIFPEVAPLIFPGLDELASDQDAAKKISKTKKKMEFVNGYFDKRAQAQFPKTPKAIWHKAQSLLSAHAMQTPSTLLVVVICLPW</sequence>
<dbReference type="EMBL" id="CAJVOS010000033">
    <property type="protein sequence ID" value="CAG8154606.1"/>
    <property type="molecule type" value="Genomic_DNA"/>
</dbReference>
<dbReference type="InterPro" id="IPR053221">
    <property type="entry name" value="Burnettramic_acid_biosynth"/>
</dbReference>
<dbReference type="PANTHER" id="PTHR38887">
    <property type="entry name" value="CHROMOSOME 21, WHOLE GENOME SHOTGUN SEQUENCE"/>
    <property type="match status" value="1"/>
</dbReference>
<accession>A0A9W4HX52</accession>
<comment type="caution">
    <text evidence="1">The sequence shown here is derived from an EMBL/GenBank/DDBJ whole genome shotgun (WGS) entry which is preliminary data.</text>
</comment>
<dbReference type="PANTHER" id="PTHR38887:SF1">
    <property type="entry name" value="RAS MODIFICATION PROTEIN ERF4"/>
    <property type="match status" value="1"/>
</dbReference>
<evidence type="ECO:0000313" key="1">
    <source>
        <dbReference type="EMBL" id="CAG8154606.1"/>
    </source>
</evidence>
<keyword evidence="2" id="KW-1185">Reference proteome</keyword>
<reference evidence="1" key="1">
    <citation type="submission" date="2021-07" db="EMBL/GenBank/DDBJ databases">
        <authorList>
            <person name="Branca A.L. A."/>
        </authorList>
    </citation>
    <scope>NUCLEOTIDE SEQUENCE</scope>
</reference>